<keyword evidence="6" id="KW-0769">Symport</keyword>
<dbReference type="PANTHER" id="PTHR43528:SF1">
    <property type="entry name" value="ALPHA-KETOGLUTARATE PERMEASE"/>
    <property type="match status" value="1"/>
</dbReference>
<dbReference type="FunFam" id="1.20.1250.20:FF:000001">
    <property type="entry name" value="Dicarboxylate MFS transporter"/>
    <property type="match status" value="1"/>
</dbReference>
<evidence type="ECO:0000256" key="1">
    <source>
        <dbReference type="ARBA" id="ARBA00004651"/>
    </source>
</evidence>
<dbReference type="GO" id="GO:0015293">
    <property type="term" value="F:symporter activity"/>
    <property type="evidence" value="ECO:0007669"/>
    <property type="project" value="UniProtKB-KW"/>
</dbReference>
<sequence>MTTLSSAQIGRARRKTAVAAGIGNFMEWFDFAVYGFFASTMGTVFFPGSDPTVGLLASLAVFGVAFFFRPVGGFVLGSLGDRRGRRFALSFSVLMMGATTTLIGVLPSYAQVGVLAPALLVVLRCAQGFSAGGEWTGSAAFLLETTPRHRRGVFGSIISGTAALATLAGSGVALLLESVLTDEQMTTWGWRLPFLLAAPLGLIGLYVRLKLDETPVFQELKALNKVAERPLRNAGKRDLKPILLTLAIAAVQGLGFYYLATYVVNYLTQTVELARPAALGLSGLGLAIYACLCPVAGAISDRYGRRRVNLAGSVGYVVLGLPAFVLMGQGGFVPVLLGLLLLIVPQSLVSVTTVVMLVELFPAATRSAGSATGFNIALAFIAGPGPFIASAIASATGSSVLPASYLVLVALLATVFLARHLPETAGRDISAEAGEQQAQAAPKAV</sequence>
<dbReference type="InterPro" id="IPR020846">
    <property type="entry name" value="MFS_dom"/>
</dbReference>
<evidence type="ECO:0000256" key="8">
    <source>
        <dbReference type="ARBA" id="ARBA00023136"/>
    </source>
</evidence>
<dbReference type="Proteomes" id="UP000249915">
    <property type="component" value="Unassembled WGS sequence"/>
</dbReference>
<gene>
    <name evidence="12" type="ORF">BAY60_21005</name>
</gene>
<dbReference type="InterPro" id="IPR036259">
    <property type="entry name" value="MFS_trans_sf"/>
</dbReference>
<evidence type="ECO:0000313" key="13">
    <source>
        <dbReference type="Proteomes" id="UP000249915"/>
    </source>
</evidence>
<dbReference type="PROSITE" id="PS00216">
    <property type="entry name" value="SUGAR_TRANSPORT_1"/>
    <property type="match status" value="1"/>
</dbReference>
<feature type="domain" description="Major facilitator superfamily (MFS) profile" evidence="11">
    <location>
        <begin position="16"/>
        <end position="422"/>
    </location>
</feature>
<evidence type="ECO:0000256" key="3">
    <source>
        <dbReference type="ARBA" id="ARBA00022448"/>
    </source>
</evidence>
<dbReference type="AlphaFoldDB" id="A0A2V4ANR9"/>
<dbReference type="PROSITE" id="PS50850">
    <property type="entry name" value="MFS"/>
    <property type="match status" value="1"/>
</dbReference>
<dbReference type="Gene3D" id="1.20.1250.20">
    <property type="entry name" value="MFS general substrate transporter like domains"/>
    <property type="match status" value="1"/>
</dbReference>
<evidence type="ECO:0000259" key="11">
    <source>
        <dbReference type="PROSITE" id="PS50850"/>
    </source>
</evidence>
<evidence type="ECO:0000313" key="12">
    <source>
        <dbReference type="EMBL" id="PXY22350.1"/>
    </source>
</evidence>
<keyword evidence="4" id="KW-1003">Cell membrane</keyword>
<comment type="function">
    <text evidence="9">May be a proton symporter involved in the uptake of osmolytes such as proline and glycine betaine.</text>
</comment>
<dbReference type="OrthoDB" id="9066401at2"/>
<evidence type="ECO:0000256" key="2">
    <source>
        <dbReference type="ARBA" id="ARBA00008240"/>
    </source>
</evidence>
<comment type="similarity">
    <text evidence="2">Belongs to the major facilitator superfamily. Metabolite:H+ Symporter (MHS) family (TC 2.A.1.6) family.</text>
</comment>
<dbReference type="GO" id="GO:0005886">
    <property type="term" value="C:plasma membrane"/>
    <property type="evidence" value="ECO:0007669"/>
    <property type="project" value="UniProtKB-SubCell"/>
</dbReference>
<dbReference type="EMBL" id="MASW01000005">
    <property type="protein sequence ID" value="PXY22350.1"/>
    <property type="molecule type" value="Genomic_DNA"/>
</dbReference>
<dbReference type="SUPFAM" id="SSF103473">
    <property type="entry name" value="MFS general substrate transporter"/>
    <property type="match status" value="1"/>
</dbReference>
<name>A0A2V4ANR9_9PSEU</name>
<evidence type="ECO:0000256" key="4">
    <source>
        <dbReference type="ARBA" id="ARBA00022475"/>
    </source>
</evidence>
<protein>
    <recommendedName>
        <fullName evidence="10">Putative proline/betaine transporter</fullName>
    </recommendedName>
</protein>
<dbReference type="InterPro" id="IPR005829">
    <property type="entry name" value="Sugar_transporter_CS"/>
</dbReference>
<proteinExistence type="inferred from homology"/>
<dbReference type="PANTHER" id="PTHR43528">
    <property type="entry name" value="ALPHA-KETOGLUTARATE PERMEASE"/>
    <property type="match status" value="1"/>
</dbReference>
<comment type="subcellular location">
    <subcellularLocation>
        <location evidence="1">Cell membrane</location>
        <topology evidence="1">Multi-pass membrane protein</topology>
    </subcellularLocation>
</comment>
<evidence type="ECO:0000256" key="9">
    <source>
        <dbReference type="ARBA" id="ARBA00037295"/>
    </source>
</evidence>
<dbReference type="InterPro" id="IPR051084">
    <property type="entry name" value="H+-coupled_symporters"/>
</dbReference>
<organism evidence="12 13">
    <name type="scientific">Prauserella muralis</name>
    <dbReference type="NCBI Taxonomy" id="588067"/>
    <lineage>
        <taxon>Bacteria</taxon>
        <taxon>Bacillati</taxon>
        <taxon>Actinomycetota</taxon>
        <taxon>Actinomycetes</taxon>
        <taxon>Pseudonocardiales</taxon>
        <taxon>Pseudonocardiaceae</taxon>
        <taxon>Prauserella</taxon>
    </lineage>
</organism>
<reference evidence="12 13" key="1">
    <citation type="submission" date="2016-07" db="EMBL/GenBank/DDBJ databases">
        <title>Draft genome sequence of Prauserella muralis DSM 45305, isolated from a mould-covered wall in an indoor environment.</title>
        <authorList>
            <person name="Ruckert C."/>
            <person name="Albersmeier A."/>
            <person name="Jiang C.-L."/>
            <person name="Jiang Y."/>
            <person name="Kalinowski J."/>
            <person name="Schneider O."/>
            <person name="Winkler A."/>
            <person name="Zotchev S.B."/>
        </authorList>
    </citation>
    <scope>NUCLEOTIDE SEQUENCE [LARGE SCALE GENOMIC DNA]</scope>
    <source>
        <strain evidence="12 13">DSM 45305</strain>
    </source>
</reference>
<keyword evidence="5" id="KW-0812">Transmembrane</keyword>
<keyword evidence="7" id="KW-1133">Transmembrane helix</keyword>
<evidence type="ECO:0000256" key="10">
    <source>
        <dbReference type="ARBA" id="ARBA00039918"/>
    </source>
</evidence>
<keyword evidence="13" id="KW-1185">Reference proteome</keyword>
<dbReference type="InterPro" id="IPR011701">
    <property type="entry name" value="MFS"/>
</dbReference>
<evidence type="ECO:0000256" key="7">
    <source>
        <dbReference type="ARBA" id="ARBA00022989"/>
    </source>
</evidence>
<dbReference type="Pfam" id="PF07690">
    <property type="entry name" value="MFS_1"/>
    <property type="match status" value="1"/>
</dbReference>
<evidence type="ECO:0000256" key="6">
    <source>
        <dbReference type="ARBA" id="ARBA00022847"/>
    </source>
</evidence>
<keyword evidence="8" id="KW-0472">Membrane</keyword>
<keyword evidence="3" id="KW-0813">Transport</keyword>
<comment type="caution">
    <text evidence="12">The sequence shown here is derived from an EMBL/GenBank/DDBJ whole genome shotgun (WGS) entry which is preliminary data.</text>
</comment>
<accession>A0A2V4ANR9</accession>
<evidence type="ECO:0000256" key="5">
    <source>
        <dbReference type="ARBA" id="ARBA00022692"/>
    </source>
</evidence>
<dbReference type="RefSeq" id="WP_112282955.1">
    <property type="nucleotide sequence ID" value="NZ_MASW01000005.1"/>
</dbReference>